<dbReference type="Pfam" id="PF22783">
    <property type="entry name" value="BapA_N"/>
    <property type="match status" value="1"/>
</dbReference>
<reference evidence="2 3" key="1">
    <citation type="submission" date="2021-10" db="EMBL/GenBank/DDBJ databases">
        <title>The diversity and Nitrogen Metabolism of Culturable Nitrate-Utilizing Bacteria Within the Oxygen Minimum Zone of the Changjiang (Yangtze River)Estuary.</title>
        <authorList>
            <person name="Zhang D."/>
            <person name="Zheng J."/>
            <person name="Liu S."/>
            <person name="He W."/>
        </authorList>
    </citation>
    <scope>NUCLEOTIDE SEQUENCE [LARGE SCALE GENOMIC DNA]</scope>
    <source>
        <strain evidence="2 3">FXH275-2</strain>
    </source>
</reference>
<sequence>MAADIIDKATGAVEQSALDSIDLDSASIVRLDMSRDAVVALEKSEKDLLVRLADGQVIRVADFYEHFDGRDNNLILREADGTQWLAQSSSRFPRFSLLNDLDELIGAAGSAGAAGSSLVLPAILGGVGLAGVAAATSGGGRRAR</sequence>
<proteinExistence type="predicted"/>
<feature type="domain" description="Biofilm-associated protein BapA-like prefix-like" evidence="1">
    <location>
        <begin position="4"/>
        <end position="110"/>
    </location>
</feature>
<keyword evidence="3" id="KW-1185">Reference proteome</keyword>
<dbReference type="Proteomes" id="UP001198830">
    <property type="component" value="Unassembled WGS sequence"/>
</dbReference>
<dbReference type="InterPro" id="IPR048051">
    <property type="entry name" value="BapA-like_prefix-like"/>
</dbReference>
<organism evidence="2 3">
    <name type="scientific">Sphingobium soli</name>
    <dbReference type="NCBI Taxonomy" id="1591116"/>
    <lineage>
        <taxon>Bacteria</taxon>
        <taxon>Pseudomonadati</taxon>
        <taxon>Pseudomonadota</taxon>
        <taxon>Alphaproteobacteria</taxon>
        <taxon>Sphingomonadales</taxon>
        <taxon>Sphingomonadaceae</taxon>
        <taxon>Sphingobium</taxon>
    </lineage>
</organism>
<dbReference type="NCBIfam" id="NF033677">
    <property type="entry name" value="biofilm_BapA_N"/>
    <property type="match status" value="1"/>
</dbReference>
<dbReference type="EMBL" id="JAJGNP010000028">
    <property type="protein sequence ID" value="MCC4234799.1"/>
    <property type="molecule type" value="Genomic_DNA"/>
</dbReference>
<dbReference type="RefSeq" id="WP_228228148.1">
    <property type="nucleotide sequence ID" value="NZ_JAJGNP010000028.1"/>
</dbReference>
<gene>
    <name evidence="2" type="ORF">LL253_19180</name>
</gene>
<accession>A0ABS8H8Q8</accession>
<evidence type="ECO:0000259" key="1">
    <source>
        <dbReference type="Pfam" id="PF22783"/>
    </source>
</evidence>
<protein>
    <submittedName>
        <fullName evidence="2">BapA prefix-like domain-containing protein</fullName>
    </submittedName>
</protein>
<evidence type="ECO:0000313" key="2">
    <source>
        <dbReference type="EMBL" id="MCC4234799.1"/>
    </source>
</evidence>
<name>A0ABS8H8Q8_9SPHN</name>
<comment type="caution">
    <text evidence="2">The sequence shown here is derived from an EMBL/GenBank/DDBJ whole genome shotgun (WGS) entry which is preliminary data.</text>
</comment>
<evidence type="ECO:0000313" key="3">
    <source>
        <dbReference type="Proteomes" id="UP001198830"/>
    </source>
</evidence>